<dbReference type="HOGENOM" id="CLU_1455351_0_0_1"/>
<dbReference type="RefSeq" id="XP_003650719.1">
    <property type="nucleotide sequence ID" value="XM_003650671.1"/>
</dbReference>
<accession>G2QT57</accession>
<protein>
    <submittedName>
        <fullName evidence="2">Uncharacterized protein</fullName>
    </submittedName>
</protein>
<dbReference type="GeneID" id="11516882"/>
<feature type="region of interest" description="Disordered" evidence="1">
    <location>
        <begin position="31"/>
        <end position="58"/>
    </location>
</feature>
<dbReference type="AlphaFoldDB" id="G2QT57"/>
<evidence type="ECO:0000313" key="2">
    <source>
        <dbReference type="EMBL" id="AEO64383.1"/>
    </source>
</evidence>
<keyword evidence="3" id="KW-1185">Reference proteome</keyword>
<feature type="compositionally biased region" description="Gly residues" evidence="1">
    <location>
        <begin position="43"/>
        <end position="58"/>
    </location>
</feature>
<dbReference type="KEGG" id="ttt:THITE_115972"/>
<sequence length="186" mass="20995">MRHQRSPIQSSVAEGTIRLFTSIERNSQLRPFARPSATRGRTEQGGGAGGPAGSVGGMRAMGGEGEQSLLAYLGEGQGLSVRPMFLLPSLFSFLIQWSFGSYFDHFIQEPTLRRGIQTSWPIAWLARNYKRFKLDLIYRRLPSLDLIEQEVTERKSNNTHCILRRQVFWALIFRNALSDATFSAMP</sequence>
<name>G2QT57_THETT</name>
<reference evidence="2 3" key="1">
    <citation type="journal article" date="2011" name="Nat. Biotechnol.">
        <title>Comparative genomic analysis of the thermophilic biomass-degrading fungi Myceliophthora thermophila and Thielavia terrestris.</title>
        <authorList>
            <person name="Berka R.M."/>
            <person name="Grigoriev I.V."/>
            <person name="Otillar R."/>
            <person name="Salamov A."/>
            <person name="Grimwood J."/>
            <person name="Reid I."/>
            <person name="Ishmael N."/>
            <person name="John T."/>
            <person name="Darmond C."/>
            <person name="Moisan M.-C."/>
            <person name="Henrissat B."/>
            <person name="Coutinho P.M."/>
            <person name="Lombard V."/>
            <person name="Natvig D.O."/>
            <person name="Lindquist E."/>
            <person name="Schmutz J."/>
            <person name="Lucas S."/>
            <person name="Harris P."/>
            <person name="Powlowski J."/>
            <person name="Bellemare A."/>
            <person name="Taylor D."/>
            <person name="Butler G."/>
            <person name="de Vries R.P."/>
            <person name="Allijn I.E."/>
            <person name="van den Brink J."/>
            <person name="Ushinsky S."/>
            <person name="Storms R."/>
            <person name="Powell A.J."/>
            <person name="Paulsen I.T."/>
            <person name="Elbourne L.D.H."/>
            <person name="Baker S.E."/>
            <person name="Magnuson J."/>
            <person name="LaBoissiere S."/>
            <person name="Clutterbuck A.J."/>
            <person name="Martinez D."/>
            <person name="Wogulis M."/>
            <person name="de Leon A.L."/>
            <person name="Rey M.W."/>
            <person name="Tsang A."/>
        </authorList>
    </citation>
    <scope>NUCLEOTIDE SEQUENCE [LARGE SCALE GENOMIC DNA]</scope>
    <source>
        <strain evidence="3">ATCC 38088 / NRRL 8126</strain>
    </source>
</reference>
<gene>
    <name evidence="2" type="ORF">THITE_115972</name>
</gene>
<organism evidence="2 3">
    <name type="scientific">Thermothielavioides terrestris (strain ATCC 38088 / NRRL 8126)</name>
    <name type="common">Thielavia terrestris</name>
    <dbReference type="NCBI Taxonomy" id="578455"/>
    <lineage>
        <taxon>Eukaryota</taxon>
        <taxon>Fungi</taxon>
        <taxon>Dikarya</taxon>
        <taxon>Ascomycota</taxon>
        <taxon>Pezizomycotina</taxon>
        <taxon>Sordariomycetes</taxon>
        <taxon>Sordariomycetidae</taxon>
        <taxon>Sordariales</taxon>
        <taxon>Chaetomiaceae</taxon>
        <taxon>Thermothielavioides</taxon>
        <taxon>Thermothielavioides terrestris</taxon>
    </lineage>
</organism>
<evidence type="ECO:0000313" key="3">
    <source>
        <dbReference type="Proteomes" id="UP000008181"/>
    </source>
</evidence>
<dbReference type="EMBL" id="CP003009">
    <property type="protein sequence ID" value="AEO64383.1"/>
    <property type="molecule type" value="Genomic_DNA"/>
</dbReference>
<proteinExistence type="predicted"/>
<dbReference type="Proteomes" id="UP000008181">
    <property type="component" value="Chromosome 1"/>
</dbReference>
<evidence type="ECO:0000256" key="1">
    <source>
        <dbReference type="SAM" id="MobiDB-lite"/>
    </source>
</evidence>